<gene>
    <name evidence="2" type="ORF">DCAF_LOCUS227</name>
</gene>
<dbReference type="Proteomes" id="UP001314170">
    <property type="component" value="Unassembled WGS sequence"/>
</dbReference>
<feature type="region of interest" description="Disordered" evidence="1">
    <location>
        <begin position="491"/>
        <end position="522"/>
    </location>
</feature>
<keyword evidence="3" id="KW-1185">Reference proteome</keyword>
<organism evidence="2 3">
    <name type="scientific">Dovyalis caffra</name>
    <dbReference type="NCBI Taxonomy" id="77055"/>
    <lineage>
        <taxon>Eukaryota</taxon>
        <taxon>Viridiplantae</taxon>
        <taxon>Streptophyta</taxon>
        <taxon>Embryophyta</taxon>
        <taxon>Tracheophyta</taxon>
        <taxon>Spermatophyta</taxon>
        <taxon>Magnoliopsida</taxon>
        <taxon>eudicotyledons</taxon>
        <taxon>Gunneridae</taxon>
        <taxon>Pentapetalae</taxon>
        <taxon>rosids</taxon>
        <taxon>fabids</taxon>
        <taxon>Malpighiales</taxon>
        <taxon>Salicaceae</taxon>
        <taxon>Flacourtieae</taxon>
        <taxon>Dovyalis</taxon>
    </lineage>
</organism>
<evidence type="ECO:0000313" key="3">
    <source>
        <dbReference type="Proteomes" id="UP001314170"/>
    </source>
</evidence>
<comment type="caution">
    <text evidence="2">The sequence shown here is derived from an EMBL/GenBank/DDBJ whole genome shotgun (WGS) entry which is preliminary data.</text>
</comment>
<dbReference type="EMBL" id="CAWUPB010000027">
    <property type="protein sequence ID" value="CAK7322616.1"/>
    <property type="molecule type" value="Genomic_DNA"/>
</dbReference>
<sequence>MKPIKHGISRRSSASLLATQTRRIFSHFLSLSRHLSRKISDQMLNKEGDGGKEYFRKLSRKELQSLCKQFSLPARKSSSEMVESLAFYFMRKGWSLVSSSTSIGGVQGALLHTSSMPALQPKPALNSIKDSFDIRSCPREEIDKGNRNIKCNRLENIGPGAYNKEIFGGVINDFQEVSPSQFFSQYAGSHVNHNKPQLSLGGRVEDSIQFHGRDINTVACAKGNALPSMITPAKFPASFEFHVSSEEGINLCVDLNSSPSEWINKYKNQVSLCDNVVNAKSRSLYQELGSIGESNKKMKSSVLQNMDSGQIKDDCVQAEPSPSSVVEKNIHVRNGPPNVGNNSVISSPVIPCGIAVDVSQSLEEDPGLASAKPSSDGQNQITSNTESCSKKECIAALDSDITDTPLEKTACNFAVNSISNGSVDLIALVHQSSKQDDEVCENSTQQNSCNLENASVVFPGSFMEMQLSETGNHYKDASCLPHKNCKFLDPYDSNHNRGSEQDGSANSSDNDRCENQTSTTSRFESVASGNVLYDPELLRNGTMLSMAGRVQCSQVDDSFDKTSLKSSVIKSREELLRKGSCVDRVSQNGRGKRDTIILRSTRRSAGKVLPRRSMRLVSKVLS</sequence>
<feature type="compositionally biased region" description="Polar residues" evidence="1">
    <location>
        <begin position="372"/>
        <end position="383"/>
    </location>
</feature>
<protein>
    <submittedName>
        <fullName evidence="2">Uncharacterized protein</fullName>
    </submittedName>
</protein>
<evidence type="ECO:0000256" key="1">
    <source>
        <dbReference type="SAM" id="MobiDB-lite"/>
    </source>
</evidence>
<name>A0AAV1QLR5_9ROSI</name>
<dbReference type="AlphaFoldDB" id="A0AAV1QLR5"/>
<dbReference type="PANTHER" id="PTHR36376:SF1">
    <property type="entry name" value="OS09G0514700 PROTEIN"/>
    <property type="match status" value="1"/>
</dbReference>
<accession>A0AAV1QLR5</accession>
<proteinExistence type="predicted"/>
<dbReference type="PANTHER" id="PTHR36376">
    <property type="entry name" value="OS09G0514700 PROTEIN"/>
    <property type="match status" value="1"/>
</dbReference>
<evidence type="ECO:0000313" key="2">
    <source>
        <dbReference type="EMBL" id="CAK7322616.1"/>
    </source>
</evidence>
<feature type="region of interest" description="Disordered" evidence="1">
    <location>
        <begin position="364"/>
        <end position="383"/>
    </location>
</feature>
<reference evidence="2 3" key="1">
    <citation type="submission" date="2024-01" db="EMBL/GenBank/DDBJ databases">
        <authorList>
            <person name="Waweru B."/>
        </authorList>
    </citation>
    <scope>NUCLEOTIDE SEQUENCE [LARGE SCALE GENOMIC DNA]</scope>
</reference>